<protein>
    <submittedName>
        <fullName evidence="1">Uncharacterized protein</fullName>
    </submittedName>
</protein>
<organism evidence="1 2">
    <name type="scientific">Lithospermum erythrorhizon</name>
    <name type="common">Purple gromwell</name>
    <name type="synonym">Lithospermum officinale var. erythrorhizon</name>
    <dbReference type="NCBI Taxonomy" id="34254"/>
    <lineage>
        <taxon>Eukaryota</taxon>
        <taxon>Viridiplantae</taxon>
        <taxon>Streptophyta</taxon>
        <taxon>Embryophyta</taxon>
        <taxon>Tracheophyta</taxon>
        <taxon>Spermatophyta</taxon>
        <taxon>Magnoliopsida</taxon>
        <taxon>eudicotyledons</taxon>
        <taxon>Gunneridae</taxon>
        <taxon>Pentapetalae</taxon>
        <taxon>asterids</taxon>
        <taxon>lamiids</taxon>
        <taxon>Boraginales</taxon>
        <taxon>Boraginaceae</taxon>
        <taxon>Boraginoideae</taxon>
        <taxon>Lithospermeae</taxon>
        <taxon>Lithospermum</taxon>
    </lineage>
</organism>
<evidence type="ECO:0000313" key="2">
    <source>
        <dbReference type="Proteomes" id="UP001454036"/>
    </source>
</evidence>
<keyword evidence="2" id="KW-1185">Reference proteome</keyword>
<dbReference type="Proteomes" id="UP001454036">
    <property type="component" value="Unassembled WGS sequence"/>
</dbReference>
<gene>
    <name evidence="1" type="ORF">LIER_02698</name>
</gene>
<dbReference type="EMBL" id="BAABME010000299">
    <property type="protein sequence ID" value="GAA0141581.1"/>
    <property type="molecule type" value="Genomic_DNA"/>
</dbReference>
<name>A0AAV3NRX2_LITER</name>
<reference evidence="1 2" key="1">
    <citation type="submission" date="2024-01" db="EMBL/GenBank/DDBJ databases">
        <title>The complete chloroplast genome sequence of Lithospermum erythrorhizon: insights into the phylogenetic relationship among Boraginaceae species and the maternal lineages of purple gromwells.</title>
        <authorList>
            <person name="Okada T."/>
            <person name="Watanabe K."/>
        </authorList>
    </citation>
    <scope>NUCLEOTIDE SEQUENCE [LARGE SCALE GENOMIC DNA]</scope>
</reference>
<sequence length="75" mass="8460">MNLDSAVPELLTKLLMASVGEVISIFSANLQVAMESYSPQLSSPYVFKTAENSIYELEAEHFAFMKPRRVNYLDI</sequence>
<dbReference type="AlphaFoldDB" id="A0AAV3NRX2"/>
<accession>A0AAV3NRX2</accession>
<proteinExistence type="predicted"/>
<evidence type="ECO:0000313" key="1">
    <source>
        <dbReference type="EMBL" id="GAA0141581.1"/>
    </source>
</evidence>
<comment type="caution">
    <text evidence="1">The sequence shown here is derived from an EMBL/GenBank/DDBJ whole genome shotgun (WGS) entry which is preliminary data.</text>
</comment>